<dbReference type="GO" id="GO:0030170">
    <property type="term" value="F:pyridoxal phosphate binding"/>
    <property type="evidence" value="ECO:0007669"/>
    <property type="project" value="InterPro"/>
</dbReference>
<feature type="domain" description="Aminotransferase class I/classII large" evidence="5">
    <location>
        <begin position="117"/>
        <end position="194"/>
    </location>
</feature>
<dbReference type="AlphaFoldDB" id="A0A1W6JZ95"/>
<dbReference type="InterPro" id="IPR004839">
    <property type="entry name" value="Aminotransferase_I/II_large"/>
</dbReference>
<dbReference type="GO" id="GO:1901605">
    <property type="term" value="P:alpha-amino acid metabolic process"/>
    <property type="evidence" value="ECO:0007669"/>
    <property type="project" value="TreeGrafter"/>
</dbReference>
<proteinExistence type="predicted"/>
<gene>
    <name evidence="6" type="ORF">B6F84_05750</name>
</gene>
<dbReference type="SUPFAM" id="SSF53383">
    <property type="entry name" value="PLP-dependent transferases"/>
    <property type="match status" value="1"/>
</dbReference>
<dbReference type="Proteomes" id="UP000193404">
    <property type="component" value="Chromosome"/>
</dbReference>
<evidence type="ECO:0000256" key="2">
    <source>
        <dbReference type="ARBA" id="ARBA00022576"/>
    </source>
</evidence>
<dbReference type="GO" id="GO:0008483">
    <property type="term" value="F:transaminase activity"/>
    <property type="evidence" value="ECO:0007669"/>
    <property type="project" value="UniProtKB-KW"/>
</dbReference>
<dbReference type="InterPro" id="IPR015421">
    <property type="entry name" value="PyrdxlP-dep_Trfase_major"/>
</dbReference>
<evidence type="ECO:0000259" key="5">
    <source>
        <dbReference type="Pfam" id="PF00155"/>
    </source>
</evidence>
<evidence type="ECO:0000313" key="7">
    <source>
        <dbReference type="Proteomes" id="UP000193404"/>
    </source>
</evidence>
<organism evidence="6 7">
    <name type="scientific">Acidianus manzaensis</name>
    <dbReference type="NCBI Taxonomy" id="282676"/>
    <lineage>
        <taxon>Archaea</taxon>
        <taxon>Thermoproteota</taxon>
        <taxon>Thermoprotei</taxon>
        <taxon>Sulfolobales</taxon>
        <taxon>Sulfolobaceae</taxon>
        <taxon>Acidianus</taxon>
    </lineage>
</organism>
<dbReference type="InterPro" id="IPR015424">
    <property type="entry name" value="PyrdxlP-dep_Trfase"/>
</dbReference>
<evidence type="ECO:0000256" key="4">
    <source>
        <dbReference type="ARBA" id="ARBA00022898"/>
    </source>
</evidence>
<keyword evidence="7" id="KW-1185">Reference proteome</keyword>
<protein>
    <recommendedName>
        <fullName evidence="5">Aminotransferase class I/classII large domain-containing protein</fullName>
    </recommendedName>
</protein>
<dbReference type="OrthoDB" id="41776at2157"/>
<evidence type="ECO:0000256" key="3">
    <source>
        <dbReference type="ARBA" id="ARBA00022679"/>
    </source>
</evidence>
<dbReference type="InterPro" id="IPR050859">
    <property type="entry name" value="Class-I_PLP-dep_aminotransf"/>
</dbReference>
<accession>A0A1W6JZ95</accession>
<sequence length="296" mass="33979">MESNTTYIDLSRGFPDPKIFPSQEIKEILKETDYYSIVNTEDKIEGIDDAIYYLQKIRGVNFDFNLATSAMEIINDVISNAQSIGCEEPTHDGVIKNPKIVAHEGLVADGKWDLSEKYFYFSIVNNPTGVVIKNNELKRFLEDVKNKGVKIILDDVYGYFSETKAFFNENVIYVSSLSRILGPGIRLAFTNVKTKSKPSTISQYIVKRLYEMGVLQRVIDSERYIYSTRLKKVSEFFEKYLFRKPEGGVSLLLTLPKDKFKAKVADGSRYFRKKLSLTRITISRYEISDIIQSVKI</sequence>
<keyword evidence="3" id="KW-0808">Transferase</keyword>
<dbReference type="STRING" id="282676.B6F84_05750"/>
<comment type="cofactor">
    <cofactor evidence="1">
        <name>pyridoxal 5'-phosphate</name>
        <dbReference type="ChEBI" id="CHEBI:597326"/>
    </cofactor>
</comment>
<evidence type="ECO:0000256" key="1">
    <source>
        <dbReference type="ARBA" id="ARBA00001933"/>
    </source>
</evidence>
<dbReference type="PANTHER" id="PTHR42790:SF19">
    <property type="entry name" value="KYNURENINE_ALPHA-AMINOADIPATE AMINOTRANSFERASE, MITOCHONDRIAL"/>
    <property type="match status" value="1"/>
</dbReference>
<keyword evidence="4" id="KW-0663">Pyridoxal phosphate</keyword>
<reference evidence="6 7" key="1">
    <citation type="submission" date="2017-03" db="EMBL/GenBank/DDBJ databases">
        <title>Sulfur activation and transportation mechanism of thermophilic Archaea Acidianus manzaensis YN-25.</title>
        <authorList>
            <person name="Ma Y."/>
            <person name="Yang Y."/>
            <person name="Xia J."/>
        </authorList>
    </citation>
    <scope>NUCLEOTIDE SEQUENCE [LARGE SCALE GENOMIC DNA]</scope>
    <source>
        <strain evidence="6 7">YN-25</strain>
    </source>
</reference>
<dbReference type="GeneID" id="41590404"/>
<keyword evidence="2" id="KW-0032">Aminotransferase</keyword>
<dbReference type="Gene3D" id="3.40.640.10">
    <property type="entry name" value="Type I PLP-dependent aspartate aminotransferase-like (Major domain)"/>
    <property type="match status" value="1"/>
</dbReference>
<dbReference type="PANTHER" id="PTHR42790">
    <property type="entry name" value="AMINOTRANSFERASE"/>
    <property type="match status" value="1"/>
</dbReference>
<evidence type="ECO:0000313" key="6">
    <source>
        <dbReference type="EMBL" id="ARM75589.1"/>
    </source>
</evidence>
<dbReference type="KEGG" id="aman:B6F84_05750"/>
<name>A0A1W6JZ95_9CREN</name>
<dbReference type="RefSeq" id="WP_148691360.1">
    <property type="nucleotide sequence ID" value="NZ_CP020477.1"/>
</dbReference>
<dbReference type="Pfam" id="PF00155">
    <property type="entry name" value="Aminotran_1_2"/>
    <property type="match status" value="1"/>
</dbReference>
<dbReference type="EMBL" id="CP020477">
    <property type="protein sequence ID" value="ARM75589.1"/>
    <property type="molecule type" value="Genomic_DNA"/>
</dbReference>